<feature type="compositionally biased region" description="Acidic residues" evidence="1">
    <location>
        <begin position="253"/>
        <end position="265"/>
    </location>
</feature>
<sequence length="789" mass="90361">MENKSLSNIERDPIATLPDQAMADLITLMADSAQDDIRELTQLLIFQIPSPSKYLSLLCQMLIDMEIYDPNHISKDQLFSIKKHWASQAASKVIWKDANNGAKKFPALFGILKFHKKWLLKNKDDAYVSACKVFLSICQVDFSTPCNGRQYYEHTYRVRDVLIKIADKHPELLSGSIKSSRIRILQFITELKHTPLCKTINDNEKWEVIESILCDTRTFACPLRADEPECESLPTLSNDTIDSADAPSSMPFDVEETSDPYDSAESEAAYKRKTGKAGSRLTKKDDQRTLMYKYQALGARNNFAITDVHRLTLLALSRFLSELFEDEDATELDIAYAFILLSCGVPEDRLAEMVSTTEQMAFKEGLIYFRCDTEILYVSLNNGHATWPDADGGHADQFMEILLPAEVCRVIKSSKDEHPFKVIADKFDYRAQAFGQHHPGLTPTARRIKSSFHTVFAADCFKGPLEASFLSGTIPYQYAAQAHYYRFDMEKLNQKYQQGVLDLVENMIWNGQGSVEFMQYIALFRQFNQESSPSGSIGSRLDADRDEYFKFMAFIRSEFHDHNDRIDWYRGEREIQHVFLTLQLQHLNLYFLTQVATALRPPGKKTTFSANEHFDLAYSDTKPSTDFTEINVAPVHKVLKAQIMQCREDLEKLELWAKQRGLILNQTRKFHHDLALTFRLRKNSRMIVPERMTGAKVRDIVTKLTAENGLSFSLPVKANNLFRHKNATALYQDVPDILLDEYMAHGREGLDMFNPWSTTSFTCYPTLEDKIDELIKGLVGKPLKVNFHV</sequence>
<gene>
    <name evidence="2" type="ORF">Ga0123462_1128</name>
</gene>
<dbReference type="KEGG" id="mfn:Ga0123462_1128"/>
<accession>A0A2K8L4G0</accession>
<proteinExistence type="predicted"/>
<name>A0A2K8L4G0_9PROT</name>
<dbReference type="OrthoDB" id="9817374at2"/>
<keyword evidence="3" id="KW-1185">Reference proteome</keyword>
<dbReference type="AlphaFoldDB" id="A0A2K8L4G0"/>
<organism evidence="2 3">
    <name type="scientific">Mariprofundus ferrinatatus</name>
    <dbReference type="NCBI Taxonomy" id="1921087"/>
    <lineage>
        <taxon>Bacteria</taxon>
        <taxon>Pseudomonadati</taxon>
        <taxon>Pseudomonadota</taxon>
        <taxon>Candidatius Mariprofundia</taxon>
        <taxon>Mariprofundales</taxon>
        <taxon>Mariprofundaceae</taxon>
        <taxon>Mariprofundus</taxon>
    </lineage>
</organism>
<dbReference type="Proteomes" id="UP000231637">
    <property type="component" value="Chromosome"/>
</dbReference>
<dbReference type="RefSeq" id="WP_100265390.1">
    <property type="nucleotide sequence ID" value="NZ_CP018800.1"/>
</dbReference>
<evidence type="ECO:0000256" key="1">
    <source>
        <dbReference type="SAM" id="MobiDB-lite"/>
    </source>
</evidence>
<evidence type="ECO:0000313" key="3">
    <source>
        <dbReference type="Proteomes" id="UP000231637"/>
    </source>
</evidence>
<reference evidence="2 3" key="1">
    <citation type="submission" date="2016-12" db="EMBL/GenBank/DDBJ databases">
        <title>Isolation and genomic insights into novel planktonic Zetaproteobacteria from stratified waters of the Chesapeake Bay.</title>
        <authorList>
            <person name="McAllister S.M."/>
            <person name="Kato S."/>
            <person name="Chan C.S."/>
            <person name="Chiu B.K."/>
            <person name="Field E.K."/>
        </authorList>
    </citation>
    <scope>NUCLEOTIDE SEQUENCE [LARGE SCALE GENOMIC DNA]</scope>
    <source>
        <strain evidence="2 3">CP-8</strain>
    </source>
</reference>
<dbReference type="EMBL" id="CP018800">
    <property type="protein sequence ID" value="ATX81992.1"/>
    <property type="molecule type" value="Genomic_DNA"/>
</dbReference>
<evidence type="ECO:0000313" key="2">
    <source>
        <dbReference type="EMBL" id="ATX81992.1"/>
    </source>
</evidence>
<feature type="region of interest" description="Disordered" evidence="1">
    <location>
        <begin position="244"/>
        <end position="281"/>
    </location>
</feature>
<protein>
    <submittedName>
        <fullName evidence="2">Uncharacterized protein</fullName>
    </submittedName>
</protein>